<reference evidence="3 4" key="1">
    <citation type="submission" date="2023-08" db="EMBL/GenBank/DDBJ databases">
        <title>Rhodoferax potami sp. nov. and Rhodoferax mekongensis sp. nov., isolated from the Mekong River in Thailand.</title>
        <authorList>
            <person name="Kitikhun S."/>
            <person name="Charoenyingcharoen P."/>
            <person name="Siriarchawattana P."/>
            <person name="Likhitrattanapisal S."/>
            <person name="Nilsakha T."/>
            <person name="Chanpet A."/>
            <person name="Rattanawaree P."/>
            <person name="Ingsriswang S."/>
        </authorList>
    </citation>
    <scope>NUCLEOTIDE SEQUENCE [LARGE SCALE GENOMIC DNA]</scope>
    <source>
        <strain evidence="3 4">TBRC 17307</strain>
    </source>
</reference>
<feature type="domain" description="FIST" evidence="1">
    <location>
        <begin position="25"/>
        <end position="216"/>
    </location>
</feature>
<evidence type="ECO:0000259" key="1">
    <source>
        <dbReference type="SMART" id="SM00897"/>
    </source>
</evidence>
<dbReference type="Pfam" id="PF08495">
    <property type="entry name" value="FIST"/>
    <property type="match status" value="1"/>
</dbReference>
<dbReference type="PANTHER" id="PTHR40252:SF2">
    <property type="entry name" value="BLR0328 PROTEIN"/>
    <property type="match status" value="1"/>
</dbReference>
<evidence type="ECO:0000259" key="2">
    <source>
        <dbReference type="SMART" id="SM01204"/>
    </source>
</evidence>
<dbReference type="SMART" id="SM00897">
    <property type="entry name" value="FIST"/>
    <property type="match status" value="1"/>
</dbReference>
<keyword evidence="4" id="KW-1185">Reference proteome</keyword>
<dbReference type="PANTHER" id="PTHR40252">
    <property type="entry name" value="BLR0328 PROTEIN"/>
    <property type="match status" value="1"/>
</dbReference>
<organism evidence="3 4">
    <name type="scientific">Rhodoferax mekongensis</name>
    <dbReference type="NCBI Taxonomy" id="3068341"/>
    <lineage>
        <taxon>Bacteria</taxon>
        <taxon>Pseudomonadati</taxon>
        <taxon>Pseudomonadota</taxon>
        <taxon>Betaproteobacteria</taxon>
        <taxon>Burkholderiales</taxon>
        <taxon>Comamonadaceae</taxon>
        <taxon>Rhodoferax</taxon>
    </lineage>
</organism>
<accession>A0ABZ0AV72</accession>
<dbReference type="SMART" id="SM01204">
    <property type="entry name" value="FIST_C"/>
    <property type="match status" value="1"/>
</dbReference>
<dbReference type="EMBL" id="CP132507">
    <property type="protein sequence ID" value="WNO03342.1"/>
    <property type="molecule type" value="Genomic_DNA"/>
</dbReference>
<dbReference type="Pfam" id="PF10442">
    <property type="entry name" value="FIST_C"/>
    <property type="match status" value="1"/>
</dbReference>
<dbReference type="Proteomes" id="UP001302257">
    <property type="component" value="Chromosome"/>
</dbReference>
<evidence type="ECO:0000313" key="3">
    <source>
        <dbReference type="EMBL" id="WNO03342.1"/>
    </source>
</evidence>
<proteinExistence type="predicted"/>
<evidence type="ECO:0000313" key="4">
    <source>
        <dbReference type="Proteomes" id="UP001302257"/>
    </source>
</evidence>
<dbReference type="InterPro" id="IPR019494">
    <property type="entry name" value="FIST_C"/>
</dbReference>
<dbReference type="InterPro" id="IPR013702">
    <property type="entry name" value="FIST_domain_N"/>
</dbReference>
<feature type="domain" description="FIST C-domain" evidence="2">
    <location>
        <begin position="217"/>
        <end position="354"/>
    </location>
</feature>
<gene>
    <name evidence="3" type="ORF">RAN89_10400</name>
</gene>
<protein>
    <submittedName>
        <fullName evidence="3">FIST C-terminal domain-containing protein</fullName>
    </submittedName>
</protein>
<dbReference type="RefSeq" id="WP_313866249.1">
    <property type="nucleotide sequence ID" value="NZ_CP132507.1"/>
</dbReference>
<sequence>MQVSQTTWRTSSKAAEGLSAMAASGPQWVLAFGNEDLLRSAQPELSKAFAGAVLMGCSTAGEISGDGVADDSLALTAVRWDSTCMQPAATDLKDMDDSFDAGVRLASGLPRDGLRAVVVIGQGVQINGSALILGLSHVLGADVPIVGGLAGDGAAFVRTVVLDHSGVSATRLVCAGLYGSDLQVSHGVYGGWSAFGPARRVTKARRNVLFTLDGEPALATYKRYLGEHAKDLPASGLLFPFSVVSAGGKEEGLLRTILGIDEAEGSITLAGDVQEGGYLRMMQAGTDALVNGAEQAAQGLKIQQSDGLALMVSCVGRKLVMGGRVDEEVEAVAAVVGTGPTLAGFYSYGEISPAHNGAQCLLHNQTMTITYFSESA</sequence>
<name>A0ABZ0AV72_9BURK</name>